<reference evidence="2 3" key="1">
    <citation type="submission" date="2013-03" db="EMBL/GenBank/DDBJ databases">
        <title>The Genome Sequence of Exophiala aquamarina CBS 119918.</title>
        <authorList>
            <consortium name="The Broad Institute Genomics Platform"/>
            <person name="Cuomo C."/>
            <person name="de Hoog S."/>
            <person name="Gorbushina A."/>
            <person name="Walker B."/>
            <person name="Young S.K."/>
            <person name="Zeng Q."/>
            <person name="Gargeya S."/>
            <person name="Fitzgerald M."/>
            <person name="Haas B."/>
            <person name="Abouelleil A."/>
            <person name="Allen A.W."/>
            <person name="Alvarado L."/>
            <person name="Arachchi H.M."/>
            <person name="Berlin A.M."/>
            <person name="Chapman S.B."/>
            <person name="Gainer-Dewar J."/>
            <person name="Goldberg J."/>
            <person name="Griggs A."/>
            <person name="Gujja S."/>
            <person name="Hansen M."/>
            <person name="Howarth C."/>
            <person name="Imamovic A."/>
            <person name="Ireland A."/>
            <person name="Larimer J."/>
            <person name="McCowan C."/>
            <person name="Murphy C."/>
            <person name="Pearson M."/>
            <person name="Poon T.W."/>
            <person name="Priest M."/>
            <person name="Roberts A."/>
            <person name="Saif S."/>
            <person name="Shea T."/>
            <person name="Sisk P."/>
            <person name="Sykes S."/>
            <person name="Wortman J."/>
            <person name="Nusbaum C."/>
            <person name="Birren B."/>
        </authorList>
    </citation>
    <scope>NUCLEOTIDE SEQUENCE [LARGE SCALE GENOMIC DNA]</scope>
    <source>
        <strain evidence="2 3">CBS 119918</strain>
    </source>
</reference>
<dbReference type="Proteomes" id="UP000027920">
    <property type="component" value="Unassembled WGS sequence"/>
</dbReference>
<evidence type="ECO:0000313" key="3">
    <source>
        <dbReference type="Proteomes" id="UP000027920"/>
    </source>
</evidence>
<dbReference type="RefSeq" id="XP_013263849.1">
    <property type="nucleotide sequence ID" value="XM_013408395.1"/>
</dbReference>
<evidence type="ECO:0000256" key="1">
    <source>
        <dbReference type="SAM" id="MobiDB-lite"/>
    </source>
</evidence>
<organism evidence="2 3">
    <name type="scientific">Exophiala aquamarina CBS 119918</name>
    <dbReference type="NCBI Taxonomy" id="1182545"/>
    <lineage>
        <taxon>Eukaryota</taxon>
        <taxon>Fungi</taxon>
        <taxon>Dikarya</taxon>
        <taxon>Ascomycota</taxon>
        <taxon>Pezizomycotina</taxon>
        <taxon>Eurotiomycetes</taxon>
        <taxon>Chaetothyriomycetidae</taxon>
        <taxon>Chaetothyriales</taxon>
        <taxon>Herpotrichiellaceae</taxon>
        <taxon>Exophiala</taxon>
    </lineage>
</organism>
<feature type="compositionally biased region" description="Low complexity" evidence="1">
    <location>
        <begin position="756"/>
        <end position="789"/>
    </location>
</feature>
<keyword evidence="3" id="KW-1185">Reference proteome</keyword>
<proteinExistence type="predicted"/>
<protein>
    <submittedName>
        <fullName evidence="2">Uncharacterized protein</fullName>
    </submittedName>
</protein>
<dbReference type="AlphaFoldDB" id="A0A072PMI3"/>
<feature type="compositionally biased region" description="Basic and acidic residues" evidence="1">
    <location>
        <begin position="233"/>
        <end position="249"/>
    </location>
</feature>
<gene>
    <name evidence="2" type="ORF">A1O9_02824</name>
</gene>
<feature type="compositionally biased region" description="Low complexity" evidence="1">
    <location>
        <begin position="78"/>
        <end position="91"/>
    </location>
</feature>
<dbReference type="STRING" id="1182545.A0A072PMI3"/>
<dbReference type="GeneID" id="25277765"/>
<name>A0A072PMI3_9EURO</name>
<evidence type="ECO:0000313" key="2">
    <source>
        <dbReference type="EMBL" id="KEF61259.1"/>
    </source>
</evidence>
<dbReference type="VEuPathDB" id="FungiDB:A1O9_02824"/>
<feature type="compositionally biased region" description="Polar residues" evidence="1">
    <location>
        <begin position="28"/>
        <end position="38"/>
    </location>
</feature>
<feature type="region of interest" description="Disordered" evidence="1">
    <location>
        <begin position="233"/>
        <end position="253"/>
    </location>
</feature>
<comment type="caution">
    <text evidence="2">The sequence shown here is derived from an EMBL/GenBank/DDBJ whole genome shotgun (WGS) entry which is preliminary data.</text>
</comment>
<dbReference type="EMBL" id="AMGV01000002">
    <property type="protein sequence ID" value="KEF61259.1"/>
    <property type="molecule type" value="Genomic_DNA"/>
</dbReference>
<sequence length="796" mass="88542">MPSPAKKRQISDFFQPYVKSSVPAKRPSPSSEQASQRKSPVRDVSPTRTPKAVRHHQLDGKVRTPTAPPFSPLSTPNSRSSLPIRSPRPKSGLQPPTTYQRAPRFGSQTKKDAAPKPSTHSFNFADLPGSTQVAARGREIIEIRDSDEDTDSLVSLDDILGRRKDEHTTSCSSSPDVDEDQIEKERVKTLSLFTHGRSEPLVGKDKLRALYAQQHAQKFDIRGILGDHFDDQETEEKVKKAQDNYKESTKPQLQNRSWEVDRKLLATVATTEDGDEGVSRLLNAVQRQEVLSSNLTFSFFRPVGDDDRACTSTAQDPFPEASIPHRLWRPKDDRARSRAYLSGHMVELATRRQLGSDVFKWTFHNVVHESHDGVRQAYINCLSEASAAWTRTNITAADVQRVFQNLGAESASLQDSGLIKPRPRSTKDTCGRNPKHLLAALQLFQLICQDMDFAALSKLTSTLCRLAIDQQLMSDGLVSVKVEELLQTMLSFTDFDTQSHVVERMIDDVGRRLETPLLQARLLAHVLPVSPTACRTRVLLAQAFLFGADKFHSNKPAPFEINLDSLTQLITTSPSFNTTRHKSSDPLDYASLRSLAHILDVAIGDGGRPPSFPSRGEEIVFNRSVDRLADAVRATFISIVDTGASHMSRTEAKDVLQALHWRLLYSVRTEVRPKKSIFDAKTGKTRDGEAMRGEDRARDFLKHFLDRQKGKEQGTKQQQQMPLADQQEQEQAPSGPRIDMMAETDTLILEAENTEPEAPANSASVVSNATTSTASSETISEPSETETAIRAQLGLS</sequence>
<feature type="region of interest" description="Disordered" evidence="1">
    <location>
        <begin position="1"/>
        <end position="126"/>
    </location>
</feature>
<dbReference type="HOGENOM" id="CLU_351610_0_0_1"/>
<accession>A0A072PMI3</accession>
<dbReference type="OrthoDB" id="5350396at2759"/>
<feature type="region of interest" description="Disordered" evidence="1">
    <location>
        <begin position="708"/>
        <end position="796"/>
    </location>
</feature>